<reference evidence="6 7" key="1">
    <citation type="journal article" date="2024" name="Commun. Biol.">
        <title>Comparative genomic analysis of thermophilic fungi reveals convergent evolutionary adaptations and gene losses.</title>
        <authorList>
            <person name="Steindorff A.S."/>
            <person name="Aguilar-Pontes M.V."/>
            <person name="Robinson A.J."/>
            <person name="Andreopoulos B."/>
            <person name="LaButti K."/>
            <person name="Kuo A."/>
            <person name="Mondo S."/>
            <person name="Riley R."/>
            <person name="Otillar R."/>
            <person name="Haridas S."/>
            <person name="Lipzen A."/>
            <person name="Grimwood J."/>
            <person name="Schmutz J."/>
            <person name="Clum A."/>
            <person name="Reid I.D."/>
            <person name="Moisan M.C."/>
            <person name="Butler G."/>
            <person name="Nguyen T.T.M."/>
            <person name="Dewar K."/>
            <person name="Conant G."/>
            <person name="Drula E."/>
            <person name="Henrissat B."/>
            <person name="Hansel C."/>
            <person name="Singer S."/>
            <person name="Hutchinson M.I."/>
            <person name="de Vries R.P."/>
            <person name="Natvig D.O."/>
            <person name="Powell A.J."/>
            <person name="Tsang A."/>
            <person name="Grigoriev I.V."/>
        </authorList>
    </citation>
    <scope>NUCLEOTIDE SEQUENCE [LARGE SCALE GENOMIC DNA]</scope>
    <source>
        <strain evidence="6 7">CBS 620.91</strain>
    </source>
</reference>
<protein>
    <submittedName>
        <fullName evidence="6">Uncharacterized protein</fullName>
    </submittedName>
</protein>
<comment type="similarity">
    <text evidence="1">Belongs to the peptidase S33 family.</text>
</comment>
<evidence type="ECO:0000256" key="2">
    <source>
        <dbReference type="ARBA" id="ARBA00022801"/>
    </source>
</evidence>
<gene>
    <name evidence="6" type="ORF">VTJ49DRAFT_5226</name>
</gene>
<feature type="domain" description="AB hydrolase-1" evidence="4">
    <location>
        <begin position="125"/>
        <end position="266"/>
    </location>
</feature>
<comment type="caution">
    <text evidence="6">The sequence shown here is derived from an EMBL/GenBank/DDBJ whole genome shotgun (WGS) entry which is preliminary data.</text>
</comment>
<dbReference type="SUPFAM" id="SSF53474">
    <property type="entry name" value="alpha/beta-Hydrolases"/>
    <property type="match status" value="1"/>
</dbReference>
<organism evidence="6 7">
    <name type="scientific">Humicola insolens</name>
    <name type="common">Soft-rot fungus</name>
    <dbReference type="NCBI Taxonomy" id="85995"/>
    <lineage>
        <taxon>Eukaryota</taxon>
        <taxon>Fungi</taxon>
        <taxon>Dikarya</taxon>
        <taxon>Ascomycota</taxon>
        <taxon>Pezizomycotina</taxon>
        <taxon>Sordariomycetes</taxon>
        <taxon>Sordariomycetidae</taxon>
        <taxon>Sordariales</taxon>
        <taxon>Chaetomiaceae</taxon>
        <taxon>Mycothermus</taxon>
    </lineage>
</organism>
<keyword evidence="7" id="KW-1185">Reference proteome</keyword>
<feature type="signal peptide" evidence="3">
    <location>
        <begin position="1"/>
        <end position="22"/>
    </location>
</feature>
<evidence type="ECO:0000259" key="5">
    <source>
        <dbReference type="Pfam" id="PF08386"/>
    </source>
</evidence>
<dbReference type="InterPro" id="IPR029058">
    <property type="entry name" value="AB_hydrolase_fold"/>
</dbReference>
<feature type="chain" id="PRO_5045563675" evidence="3">
    <location>
        <begin position="23"/>
        <end position="582"/>
    </location>
</feature>
<dbReference type="InterPro" id="IPR000073">
    <property type="entry name" value="AB_hydrolase_1"/>
</dbReference>
<dbReference type="Proteomes" id="UP001583172">
    <property type="component" value="Unassembled WGS sequence"/>
</dbReference>
<dbReference type="EMBL" id="JAZGSY010000418">
    <property type="protein sequence ID" value="KAL1836388.1"/>
    <property type="molecule type" value="Genomic_DNA"/>
</dbReference>
<dbReference type="Pfam" id="PF08386">
    <property type="entry name" value="Abhydrolase_4"/>
    <property type="match status" value="1"/>
</dbReference>
<evidence type="ECO:0000313" key="7">
    <source>
        <dbReference type="Proteomes" id="UP001583172"/>
    </source>
</evidence>
<keyword evidence="3" id="KW-0732">Signal</keyword>
<name>A0ABR3V519_HUMIN</name>
<evidence type="ECO:0000313" key="6">
    <source>
        <dbReference type="EMBL" id="KAL1836388.1"/>
    </source>
</evidence>
<proteinExistence type="inferred from homology"/>
<keyword evidence="2" id="KW-0378">Hydrolase</keyword>
<sequence length="582" mass="63119">MRPSTQGLSALSLTLWATITSSSPTPSTDVNCRSTSCKSITWGSCEGRGFDTWNNTDLVCGSLEVPLDYTSTSSNETLTLELARMPAKKQPARGSIQLNFGGPGGPSRETLAMAGDVLLEMSGGEFDLVVFDPRGTGNTLRFTCYGDAPDDPERYIKAMLLGGTANSSDASPGLIWAAGRVVAHDCKKRMGEKGELIGTAFVARDIASVAEALGGEDAGRVRYWGFSYGTVLGSVVAALFPDRIESMVLDGVVNTHEYFNGWDVEWFGHTDAVLAGLFESCFNRTKETEESYPCPFAAEYPSPAAAQEAFLTFLETDLRYNPIPAGPYLIEYSAIKSVIFNYLYSPVVWPLVLQEMHAVMKRNVTALLEGEGGEYSSTAESIANYRRRVELGDYIADQTTGIRCADKLPGLRLGSLEEAQPVLARVHAKSRFAGELLLPLMNRCVHWEMPAKEHVNPVPVDGPPLRTRSKILLIGNSYDPVTPISSAFNVSQGLEGSVVLRHNGYGPSVCTARAVMEYFNNGTLPEPGTVCEPDNPLIPGSRWEGPGVVRRSAYGEEDESLLRAWQQAGEVLRGRVGGILGW</sequence>
<dbReference type="InterPro" id="IPR013595">
    <property type="entry name" value="Pept_S33_TAP-like_C"/>
</dbReference>
<evidence type="ECO:0000259" key="4">
    <source>
        <dbReference type="Pfam" id="PF00561"/>
    </source>
</evidence>
<dbReference type="PANTHER" id="PTHR43248">
    <property type="entry name" value="2-SUCCINYL-6-HYDROXY-2,4-CYCLOHEXADIENE-1-CARBOXYLATE SYNTHASE"/>
    <property type="match status" value="1"/>
</dbReference>
<dbReference type="Pfam" id="PF00561">
    <property type="entry name" value="Abhydrolase_1"/>
    <property type="match status" value="1"/>
</dbReference>
<accession>A0ABR3V519</accession>
<evidence type="ECO:0000256" key="1">
    <source>
        <dbReference type="ARBA" id="ARBA00010088"/>
    </source>
</evidence>
<evidence type="ECO:0000256" key="3">
    <source>
        <dbReference type="SAM" id="SignalP"/>
    </source>
</evidence>
<dbReference type="InterPro" id="IPR051601">
    <property type="entry name" value="Serine_prot/Carboxylest_S33"/>
</dbReference>
<feature type="domain" description="Peptidase S33 tripeptidyl aminopeptidase-like C-terminal" evidence="5">
    <location>
        <begin position="434"/>
        <end position="531"/>
    </location>
</feature>
<dbReference type="PANTHER" id="PTHR43248:SF25">
    <property type="entry name" value="AB HYDROLASE-1 DOMAIN-CONTAINING PROTEIN-RELATED"/>
    <property type="match status" value="1"/>
</dbReference>
<dbReference type="Gene3D" id="3.40.50.1820">
    <property type="entry name" value="alpha/beta hydrolase"/>
    <property type="match status" value="1"/>
</dbReference>